<dbReference type="GO" id="GO:0098687">
    <property type="term" value="C:chromosomal region"/>
    <property type="evidence" value="ECO:0007669"/>
    <property type="project" value="UniProtKB-ARBA"/>
</dbReference>
<dbReference type="Gene3D" id="3.30.70.330">
    <property type="match status" value="2"/>
</dbReference>
<evidence type="ECO:0000256" key="3">
    <source>
        <dbReference type="PROSITE-ProRule" id="PRU00176"/>
    </source>
</evidence>
<dbReference type="PANTHER" id="PTHR48026">
    <property type="entry name" value="HOMOLOGOUS TO DROSOPHILA SQD (SQUID) PROTEIN"/>
    <property type="match status" value="1"/>
</dbReference>
<dbReference type="InterPro" id="IPR000504">
    <property type="entry name" value="RRM_dom"/>
</dbReference>
<proteinExistence type="predicted"/>
<dbReference type="SUPFAM" id="SSF54928">
    <property type="entry name" value="RNA-binding domain, RBD"/>
    <property type="match status" value="2"/>
</dbReference>
<evidence type="ECO:0000313" key="7">
    <source>
        <dbReference type="Proteomes" id="UP001566132"/>
    </source>
</evidence>
<accession>A0ABD1E4Y5</accession>
<feature type="compositionally biased region" description="Gly residues" evidence="4">
    <location>
        <begin position="214"/>
        <end position="226"/>
    </location>
</feature>
<dbReference type="CDD" id="cd12328">
    <property type="entry name" value="RRM2_hnRNPA_like"/>
    <property type="match status" value="1"/>
</dbReference>
<evidence type="ECO:0000256" key="2">
    <source>
        <dbReference type="ARBA" id="ARBA00022884"/>
    </source>
</evidence>
<name>A0ABD1E4Y5_HYPHA</name>
<dbReference type="CDD" id="cd12578">
    <property type="entry name" value="RRM1_hnRNPA_like"/>
    <property type="match status" value="1"/>
</dbReference>
<feature type="domain" description="RRM" evidence="5">
    <location>
        <begin position="107"/>
        <end position="184"/>
    </location>
</feature>
<protein>
    <recommendedName>
        <fullName evidence="5">RRM domain-containing protein</fullName>
    </recommendedName>
</protein>
<sequence>MKIKSTNEGSEPEQFRKLFIGGLDFRTTDESLKAHFEQWGEIVDVVVMKDPTTKRSRGFGFITYSKAHMVDDAQNARPHRVDGRVVEPKRAVPRHDIGRPEAGATVKKLFVGGLKEDIEEEDLKEYFKHFGNILSCIIVVDKETKKKRGFAFIEFEDYDSVDKIVLQRGHTIKNKAVDVRKALNKNDMQQGGGTPVNRGGTRGRAPRSGHQQGPPGGGYQAWGGPQGDNSWGNQGNNPWSGPPQGGNPSGSWNNWDQSQQQSWGPPTNMPTQQQPYNYNSGSGGGGGGGNWSSTGQGGGGAPQSNFGNNYQQGYGGGVVRNNYQQQRPAPYNTGGYGGGGGSGYQQQGPPGGARRY</sequence>
<keyword evidence="7" id="KW-1185">Reference proteome</keyword>
<evidence type="ECO:0000256" key="4">
    <source>
        <dbReference type="SAM" id="MobiDB-lite"/>
    </source>
</evidence>
<evidence type="ECO:0000259" key="5">
    <source>
        <dbReference type="PROSITE" id="PS50102"/>
    </source>
</evidence>
<feature type="compositionally biased region" description="Gly residues" evidence="4">
    <location>
        <begin position="334"/>
        <end position="343"/>
    </location>
</feature>
<dbReference type="Proteomes" id="UP001566132">
    <property type="component" value="Unassembled WGS sequence"/>
</dbReference>
<feature type="compositionally biased region" description="Low complexity" evidence="4">
    <location>
        <begin position="227"/>
        <end position="239"/>
    </location>
</feature>
<dbReference type="PANTHER" id="PTHR48026:SF14">
    <property type="entry name" value="HETEROGENEOUS NUCLEAR RIBONUCLEOPROTEIN A1"/>
    <property type="match status" value="1"/>
</dbReference>
<dbReference type="SMART" id="SM00360">
    <property type="entry name" value="RRM"/>
    <property type="match status" value="2"/>
</dbReference>
<organism evidence="6 7">
    <name type="scientific">Hypothenemus hampei</name>
    <name type="common">Coffee berry borer</name>
    <dbReference type="NCBI Taxonomy" id="57062"/>
    <lineage>
        <taxon>Eukaryota</taxon>
        <taxon>Metazoa</taxon>
        <taxon>Ecdysozoa</taxon>
        <taxon>Arthropoda</taxon>
        <taxon>Hexapoda</taxon>
        <taxon>Insecta</taxon>
        <taxon>Pterygota</taxon>
        <taxon>Neoptera</taxon>
        <taxon>Endopterygota</taxon>
        <taxon>Coleoptera</taxon>
        <taxon>Polyphaga</taxon>
        <taxon>Cucujiformia</taxon>
        <taxon>Curculionidae</taxon>
        <taxon>Scolytinae</taxon>
        <taxon>Hypothenemus</taxon>
    </lineage>
</organism>
<reference evidence="6 7" key="1">
    <citation type="submission" date="2024-05" db="EMBL/GenBank/DDBJ databases">
        <title>Genetic variation in Jamaican populations of the coffee berry borer (Hypothenemus hampei).</title>
        <authorList>
            <person name="Errbii M."/>
            <person name="Myrie A."/>
        </authorList>
    </citation>
    <scope>NUCLEOTIDE SEQUENCE [LARGE SCALE GENOMIC DNA]</scope>
    <source>
        <strain evidence="6">JA-Hopewell-2020-01-JO</strain>
        <tissue evidence="6">Whole body</tissue>
    </source>
</reference>
<feature type="compositionally biased region" description="Low complexity" evidence="4">
    <location>
        <begin position="249"/>
        <end position="264"/>
    </location>
</feature>
<feature type="region of interest" description="Disordered" evidence="4">
    <location>
        <begin position="182"/>
        <end position="356"/>
    </location>
</feature>
<gene>
    <name evidence="6" type="ORF">ABEB36_014302</name>
</gene>
<feature type="compositionally biased region" description="Gly residues" evidence="4">
    <location>
        <begin position="281"/>
        <end position="301"/>
    </location>
</feature>
<dbReference type="PROSITE" id="PS50102">
    <property type="entry name" value="RRM"/>
    <property type="match status" value="2"/>
</dbReference>
<dbReference type="GO" id="GO:0003723">
    <property type="term" value="F:RNA binding"/>
    <property type="evidence" value="ECO:0007669"/>
    <property type="project" value="UniProtKB-UniRule"/>
</dbReference>
<dbReference type="FunFam" id="3.30.70.330:FF:000040">
    <property type="entry name" value="Heterogeneous nuclear ribonucleoprotein A2/B1"/>
    <property type="match status" value="1"/>
</dbReference>
<dbReference type="Pfam" id="PF00076">
    <property type="entry name" value="RRM_1"/>
    <property type="match status" value="2"/>
</dbReference>
<keyword evidence="2 3" id="KW-0694">RNA-binding</keyword>
<feature type="compositionally biased region" description="Low complexity" evidence="4">
    <location>
        <begin position="302"/>
        <end position="312"/>
    </location>
</feature>
<dbReference type="AlphaFoldDB" id="A0ABD1E4Y5"/>
<dbReference type="InterPro" id="IPR035979">
    <property type="entry name" value="RBD_domain_sf"/>
</dbReference>
<dbReference type="EMBL" id="JBDJPC010000012">
    <property type="protein sequence ID" value="KAL1489400.1"/>
    <property type="molecule type" value="Genomic_DNA"/>
</dbReference>
<comment type="caution">
    <text evidence="6">The sequence shown here is derived from an EMBL/GenBank/DDBJ whole genome shotgun (WGS) entry which is preliminary data.</text>
</comment>
<feature type="domain" description="RRM" evidence="5">
    <location>
        <begin position="16"/>
        <end position="92"/>
    </location>
</feature>
<keyword evidence="1" id="KW-0677">Repeat</keyword>
<evidence type="ECO:0000256" key="1">
    <source>
        <dbReference type="ARBA" id="ARBA00022737"/>
    </source>
</evidence>
<evidence type="ECO:0000313" key="6">
    <source>
        <dbReference type="EMBL" id="KAL1489400.1"/>
    </source>
</evidence>
<dbReference type="InterPro" id="IPR012677">
    <property type="entry name" value="Nucleotide-bd_a/b_plait_sf"/>
</dbReference>